<dbReference type="RefSeq" id="WP_068848165.1">
    <property type="nucleotide sequence ID" value="NZ_LYDR01000099.1"/>
</dbReference>
<dbReference type="CDD" id="cd07560">
    <property type="entry name" value="Peptidase_S41_CPP"/>
    <property type="match status" value="1"/>
</dbReference>
<keyword evidence="3 5" id="KW-0378">Hydrolase</keyword>
<dbReference type="PANTHER" id="PTHR32060:SF22">
    <property type="entry name" value="CARBOXYL-TERMINAL-PROCESSING PEPTIDASE 3, CHLOROPLASTIC"/>
    <property type="match status" value="1"/>
</dbReference>
<evidence type="ECO:0000313" key="10">
    <source>
        <dbReference type="Proteomes" id="UP000094828"/>
    </source>
</evidence>
<dbReference type="FunFam" id="3.90.226.10:FF:000090">
    <property type="entry name" value="Tail-specific protease"/>
    <property type="match status" value="1"/>
</dbReference>
<proteinExistence type="inferred from homology"/>
<evidence type="ECO:0000256" key="5">
    <source>
        <dbReference type="RuleBase" id="RU004404"/>
    </source>
</evidence>
<evidence type="ECO:0000256" key="3">
    <source>
        <dbReference type="ARBA" id="ARBA00022801"/>
    </source>
</evidence>
<protein>
    <submittedName>
        <fullName evidence="9">Tail-specific protease</fullName>
    </submittedName>
</protein>
<dbReference type="InterPro" id="IPR020992">
    <property type="entry name" value="Tail_Prtase_C"/>
</dbReference>
<evidence type="ECO:0000259" key="8">
    <source>
        <dbReference type="PROSITE" id="PS50106"/>
    </source>
</evidence>
<dbReference type="InterPro" id="IPR040573">
    <property type="entry name" value="TSP_N"/>
</dbReference>
<dbReference type="GO" id="GO:0007165">
    <property type="term" value="P:signal transduction"/>
    <property type="evidence" value="ECO:0007669"/>
    <property type="project" value="TreeGrafter"/>
</dbReference>
<dbReference type="AlphaFoldDB" id="A0A1C3EC73"/>
<dbReference type="SMART" id="SM00228">
    <property type="entry name" value="PDZ"/>
    <property type="match status" value="1"/>
</dbReference>
<comment type="similarity">
    <text evidence="1 5">Belongs to the peptidase S41A family.</text>
</comment>
<keyword evidence="10" id="KW-1185">Reference proteome</keyword>
<dbReference type="InterPro" id="IPR004447">
    <property type="entry name" value="Peptidase_S41A"/>
</dbReference>
<evidence type="ECO:0000256" key="6">
    <source>
        <dbReference type="SAM" id="MobiDB-lite"/>
    </source>
</evidence>
<dbReference type="PROSITE" id="PS50106">
    <property type="entry name" value="PDZ"/>
    <property type="match status" value="1"/>
</dbReference>
<dbReference type="InterPro" id="IPR029045">
    <property type="entry name" value="ClpP/crotonase-like_dom_sf"/>
</dbReference>
<sequence length="683" mass="75626">MIQRLPSRAVAGLVACLCFMAASTIFAQNLGKTSTSEQTTARLAADMISKYHIGQKAVDDRISQLTFTRYLKDLDPAKLYFTKADIDEFSPYKDKLDDLLKAGNVEFAHLVFQRYLQRLTERVAIAHQLIDLPHDFTVDESMVTDGDLLAYAATPEELNERWRKRIKFELVSLLLDDKTIEEARKQVHKRYDTLLKAAKGTEPSEILEIYLSAVAHSFDPHSSYMSPQTVEDFQISMRLSLEGIGAALRSIDGYVTVSEVVPGGAAEKDGRLKANDKIVAVAQDGEDYVDVVEMKLNRVVRLIRGMGGTKVKLKVVNAAGETSEVVLTRQKIELKAQEVKGEIIPLETRIPGAKGRIGVINIPSFYRDFGGAQAGQDNFKSTSRDVAKALQEFDKQGGVDAVVIDLRMNGGGALTEAIEVSGLFIDQGPVVQIKEPNGKIKSYDDEDPGVMYKGPLVVLCNRLSASASEIFAAAIKDYGRGIVVGDTTTHGKGTVQHVMPISNRMFSVLNNQDLGSVKLTINQFYRVNGDSTQNRGVPSDVVLPSLVDHMDLGESFLENALAFDQVPKAAHPIYDMTPANVLAALKEQSARRVAAEADFDKIRNDVARFDARKNRKTISLNQETLKKERDEEKAVEEIRKEEEEHETKGTNGPIFKKTPYNDEVLKIASEYVTLLRQAKTAKR</sequence>
<gene>
    <name evidence="9" type="ORF">A6X21_05245</name>
</gene>
<feature type="compositionally biased region" description="Basic and acidic residues" evidence="6">
    <location>
        <begin position="629"/>
        <end position="648"/>
    </location>
</feature>
<feature type="region of interest" description="Disordered" evidence="6">
    <location>
        <begin position="629"/>
        <end position="656"/>
    </location>
</feature>
<feature type="signal peptide" evidence="7">
    <location>
        <begin position="1"/>
        <end position="27"/>
    </location>
</feature>
<dbReference type="PANTHER" id="PTHR32060">
    <property type="entry name" value="TAIL-SPECIFIC PROTEASE"/>
    <property type="match status" value="1"/>
</dbReference>
<dbReference type="CDD" id="cd06782">
    <property type="entry name" value="cpPDZ_CPP-like"/>
    <property type="match status" value="1"/>
</dbReference>
<dbReference type="Pfam" id="PF03572">
    <property type="entry name" value="Peptidase_S41"/>
    <property type="match status" value="1"/>
</dbReference>
<reference evidence="9 10" key="1">
    <citation type="submission" date="2016-05" db="EMBL/GenBank/DDBJ databases">
        <title>Genomic and physiological characterization of Planctopirus sp. isolated from fresh water lake.</title>
        <authorList>
            <person name="Subhash Y."/>
            <person name="Ramana C."/>
        </authorList>
    </citation>
    <scope>NUCLEOTIDE SEQUENCE [LARGE SCALE GENOMIC DNA]</scope>
    <source>
        <strain evidence="9 10">JC280</strain>
    </source>
</reference>
<evidence type="ECO:0000256" key="7">
    <source>
        <dbReference type="SAM" id="SignalP"/>
    </source>
</evidence>
<feature type="domain" description="PDZ" evidence="8">
    <location>
        <begin position="234"/>
        <end position="308"/>
    </location>
</feature>
<dbReference type="OrthoDB" id="9812068at2"/>
<dbReference type="InterPro" id="IPR036034">
    <property type="entry name" value="PDZ_sf"/>
</dbReference>
<dbReference type="GO" id="GO:0008236">
    <property type="term" value="F:serine-type peptidase activity"/>
    <property type="evidence" value="ECO:0007669"/>
    <property type="project" value="UniProtKB-KW"/>
</dbReference>
<dbReference type="Pfam" id="PF00595">
    <property type="entry name" value="PDZ"/>
    <property type="match status" value="1"/>
</dbReference>
<dbReference type="Pfam" id="PF11818">
    <property type="entry name" value="DUF3340"/>
    <property type="match status" value="1"/>
</dbReference>
<keyword evidence="4 5" id="KW-0720">Serine protease</keyword>
<comment type="caution">
    <text evidence="9">The sequence shown here is derived from an EMBL/GenBank/DDBJ whole genome shotgun (WGS) entry which is preliminary data.</text>
</comment>
<accession>A0A1C3EC73</accession>
<feature type="chain" id="PRO_5008673001" evidence="7">
    <location>
        <begin position="28"/>
        <end position="683"/>
    </location>
</feature>
<dbReference type="SUPFAM" id="SSF50156">
    <property type="entry name" value="PDZ domain-like"/>
    <property type="match status" value="1"/>
</dbReference>
<dbReference type="EMBL" id="LYDR01000099">
    <property type="protein sequence ID" value="ODA30839.1"/>
    <property type="molecule type" value="Genomic_DNA"/>
</dbReference>
<evidence type="ECO:0000256" key="1">
    <source>
        <dbReference type="ARBA" id="ARBA00009179"/>
    </source>
</evidence>
<dbReference type="Proteomes" id="UP000094828">
    <property type="component" value="Unassembled WGS sequence"/>
</dbReference>
<dbReference type="GO" id="GO:0004175">
    <property type="term" value="F:endopeptidase activity"/>
    <property type="evidence" value="ECO:0007669"/>
    <property type="project" value="TreeGrafter"/>
</dbReference>
<dbReference type="InterPro" id="IPR001478">
    <property type="entry name" value="PDZ"/>
</dbReference>
<dbReference type="NCBIfam" id="TIGR00225">
    <property type="entry name" value="prc"/>
    <property type="match status" value="1"/>
</dbReference>
<evidence type="ECO:0000256" key="4">
    <source>
        <dbReference type="ARBA" id="ARBA00022825"/>
    </source>
</evidence>
<keyword evidence="7" id="KW-0732">Signal</keyword>
<dbReference type="STRING" id="1841610.A6X21_05245"/>
<evidence type="ECO:0000313" key="9">
    <source>
        <dbReference type="EMBL" id="ODA30839.1"/>
    </source>
</evidence>
<organism evidence="9 10">
    <name type="scientific">Planctopirus hydrillae</name>
    <dbReference type="NCBI Taxonomy" id="1841610"/>
    <lineage>
        <taxon>Bacteria</taxon>
        <taxon>Pseudomonadati</taxon>
        <taxon>Planctomycetota</taxon>
        <taxon>Planctomycetia</taxon>
        <taxon>Planctomycetales</taxon>
        <taxon>Planctomycetaceae</taxon>
        <taxon>Planctopirus</taxon>
    </lineage>
</organism>
<dbReference type="InterPro" id="IPR005151">
    <property type="entry name" value="Tail-specific_protease"/>
</dbReference>
<dbReference type="GO" id="GO:0006508">
    <property type="term" value="P:proteolysis"/>
    <property type="evidence" value="ECO:0007669"/>
    <property type="project" value="UniProtKB-KW"/>
</dbReference>
<keyword evidence="2 5" id="KW-0645">Protease</keyword>
<evidence type="ECO:0000256" key="2">
    <source>
        <dbReference type="ARBA" id="ARBA00022670"/>
    </source>
</evidence>
<dbReference type="Pfam" id="PF17804">
    <property type="entry name" value="TSP_NTD"/>
    <property type="match status" value="1"/>
</dbReference>
<dbReference type="Gene3D" id="2.30.42.10">
    <property type="match status" value="1"/>
</dbReference>
<dbReference type="SMART" id="SM00245">
    <property type="entry name" value="TSPc"/>
    <property type="match status" value="1"/>
</dbReference>
<dbReference type="Gene3D" id="3.90.226.10">
    <property type="entry name" value="2-enoyl-CoA Hydratase, Chain A, domain 1"/>
    <property type="match status" value="1"/>
</dbReference>
<dbReference type="GO" id="GO:0030288">
    <property type="term" value="C:outer membrane-bounded periplasmic space"/>
    <property type="evidence" value="ECO:0007669"/>
    <property type="project" value="TreeGrafter"/>
</dbReference>
<dbReference type="SUPFAM" id="SSF52096">
    <property type="entry name" value="ClpP/crotonase"/>
    <property type="match status" value="1"/>
</dbReference>
<name>A0A1C3EC73_9PLAN</name>